<dbReference type="EMBL" id="LAVO01000009">
    <property type="protein sequence ID" value="KOS10677.1"/>
    <property type="molecule type" value="Genomic_DNA"/>
</dbReference>
<dbReference type="PANTHER" id="PTHR47396">
    <property type="entry name" value="TYPE I RESTRICTION ENZYME ECOKI R PROTEIN"/>
    <property type="match status" value="1"/>
</dbReference>
<gene>
    <name evidence="3" type="ORF">XI38_09470</name>
</gene>
<dbReference type="SMART" id="SM00487">
    <property type="entry name" value="DEXDc"/>
    <property type="match status" value="1"/>
</dbReference>
<dbReference type="CDD" id="cd18785">
    <property type="entry name" value="SF2_C"/>
    <property type="match status" value="1"/>
</dbReference>
<dbReference type="GO" id="GO:0016787">
    <property type="term" value="F:hydrolase activity"/>
    <property type="evidence" value="ECO:0007669"/>
    <property type="project" value="InterPro"/>
</dbReference>
<dbReference type="Pfam" id="PF04851">
    <property type="entry name" value="ResIII"/>
    <property type="match status" value="1"/>
</dbReference>
<sequence>MPAARAALAGWTFSGELRHYQADVLDRVSVRTEDPLHIVAPPGSGKTLLGLLLAVERGARTLVLAPTLTVRRQWADAATALSPDPAQGPDPAQVSEDPDVLADLTALTYQVLSVLDTANPLAGLARARWCEELEVEGRSAESAAAWVADLARTNPDAYRSGIARRSRRLRRRLAREDADFLVAALHPRARDLLDRLVAHGIDTIVLDECHHLLDHWALVVAALVARLRDAGRRPLVIGLTATLPSPDDADEYDNYTSLLGDVDYEVPVPAVVREGNLAPFRDLVRFVEPTEQELAFLGSHAQGLDVLLRSTFSRDAGLAHLVDALQPADVDGEADARLAAAFGADFAGAEAAAAMLCTVAPQHPLVDLLPHAARRPPTSEEALRLLGRHAVERILPDPARSEQWERIRRALADFGYSLTDRGVRRSRDPIDTLLASSLAKDHAVCDILRIERGEIGDDRLRALVVADFERHGNRHGGLVSAAGALRTFDVVAADVAVRGLFPVLVTGSRTHIATRDEDVLLPALESALGVPVAAAPLEGGVVSRVHAPGVGVAGMVRAVSALLSDGPVRVVVGTRGLFGEGWDCPAVNTLIDLSAVATASAVQQLRGRTLRCDPAWPDKVAHNWTVTAVLPAGVPLRAAPDVDRLRRKHARLWGLDRDDQSRVVRGLAAAAPERQRTLLTDLVEHRRDVPVSALNAASDLGDRAATRAEWRVGEPYVDREAAGALVARRPGTPVFRTRRRTSRVLGGAIGGIATLVAVGIAAAATAGPLAAVVGAIVLGGAGLWALPPLVSAWRASRGDGVELYTRIAAVVGASLEAAGRTRGAVGEPSVVEDRGSPDRIDVSIGFPEATLADQRLLAEALAELFGAVRTPRYVMEVGRGGRTWIVRRLLGGAGAEEDARYLPVPALIGRRRADAEAFAALWDRRIGPSALHALDRPEALALAARARRASAGSADAGTIDSWS</sequence>
<evidence type="ECO:0000259" key="2">
    <source>
        <dbReference type="PROSITE" id="PS51192"/>
    </source>
</evidence>
<dbReference type="InterPro" id="IPR050742">
    <property type="entry name" value="Helicase_Restrict-Modif_Enz"/>
</dbReference>
<keyword evidence="4" id="KW-1185">Reference proteome</keyword>
<name>A0A0M8MIB3_9MICO</name>
<dbReference type="InterPro" id="IPR027417">
    <property type="entry name" value="P-loop_NTPase"/>
</dbReference>
<comment type="caution">
    <text evidence="3">The sequence shown here is derived from an EMBL/GenBank/DDBJ whole genome shotgun (WGS) entry which is preliminary data.</text>
</comment>
<feature type="domain" description="Helicase ATP-binding" evidence="2">
    <location>
        <begin position="27"/>
        <end position="261"/>
    </location>
</feature>
<dbReference type="SUPFAM" id="SSF52540">
    <property type="entry name" value="P-loop containing nucleoside triphosphate hydrolases"/>
    <property type="match status" value="1"/>
</dbReference>
<organism evidence="3 4">
    <name type="scientific">Microbacterium aurantiacum</name>
    <dbReference type="NCBI Taxonomy" id="162393"/>
    <lineage>
        <taxon>Bacteria</taxon>
        <taxon>Bacillati</taxon>
        <taxon>Actinomycetota</taxon>
        <taxon>Actinomycetes</taxon>
        <taxon>Micrococcales</taxon>
        <taxon>Microbacteriaceae</taxon>
        <taxon>Microbacterium</taxon>
    </lineage>
</organism>
<accession>A0A0M8MIB3</accession>
<dbReference type="PROSITE" id="PS51192">
    <property type="entry name" value="HELICASE_ATP_BIND_1"/>
    <property type="match status" value="1"/>
</dbReference>
<keyword evidence="1" id="KW-0812">Transmembrane</keyword>
<evidence type="ECO:0000313" key="3">
    <source>
        <dbReference type="EMBL" id="KOS10677.1"/>
    </source>
</evidence>
<dbReference type="InterPro" id="IPR006935">
    <property type="entry name" value="Helicase/UvrB_N"/>
</dbReference>
<dbReference type="InterPro" id="IPR014001">
    <property type="entry name" value="Helicase_ATP-bd"/>
</dbReference>
<protein>
    <recommendedName>
        <fullName evidence="2">Helicase ATP-binding domain-containing protein</fullName>
    </recommendedName>
</protein>
<dbReference type="PANTHER" id="PTHR47396:SF1">
    <property type="entry name" value="ATP-DEPENDENT HELICASE IRC3-RELATED"/>
    <property type="match status" value="1"/>
</dbReference>
<evidence type="ECO:0000313" key="4">
    <source>
        <dbReference type="Proteomes" id="UP000037737"/>
    </source>
</evidence>
<dbReference type="Gene3D" id="3.40.50.300">
    <property type="entry name" value="P-loop containing nucleotide triphosphate hydrolases"/>
    <property type="match status" value="2"/>
</dbReference>
<evidence type="ECO:0000256" key="1">
    <source>
        <dbReference type="SAM" id="Phobius"/>
    </source>
</evidence>
<dbReference type="GO" id="GO:0005829">
    <property type="term" value="C:cytosol"/>
    <property type="evidence" value="ECO:0007669"/>
    <property type="project" value="TreeGrafter"/>
</dbReference>
<dbReference type="GO" id="GO:0003677">
    <property type="term" value="F:DNA binding"/>
    <property type="evidence" value="ECO:0007669"/>
    <property type="project" value="InterPro"/>
</dbReference>
<feature type="transmembrane region" description="Helical" evidence="1">
    <location>
        <begin position="769"/>
        <end position="787"/>
    </location>
</feature>
<keyword evidence="1" id="KW-1133">Transmembrane helix</keyword>
<dbReference type="AlphaFoldDB" id="A0A0M8MIB3"/>
<dbReference type="PATRIC" id="fig|84292.3.peg.1935"/>
<proteinExistence type="predicted"/>
<dbReference type="GO" id="GO:0005524">
    <property type="term" value="F:ATP binding"/>
    <property type="evidence" value="ECO:0007669"/>
    <property type="project" value="InterPro"/>
</dbReference>
<dbReference type="Proteomes" id="UP000037737">
    <property type="component" value="Unassembled WGS sequence"/>
</dbReference>
<feature type="transmembrane region" description="Helical" evidence="1">
    <location>
        <begin position="744"/>
        <end position="763"/>
    </location>
</feature>
<keyword evidence="1" id="KW-0472">Membrane</keyword>
<reference evidence="3" key="1">
    <citation type="submission" date="2015-04" db="EMBL/GenBank/DDBJ databases">
        <title>Complete genome sequence of Microbacterium chocolatum SIT 101, a bacterium enantioselectively hydrolyzing mesomeric diesters.</title>
        <authorList>
            <person name="Li X."/>
            <person name="Xu Y."/>
        </authorList>
    </citation>
    <scope>NUCLEOTIDE SEQUENCE [LARGE SCALE GENOMIC DNA]</scope>
    <source>
        <strain evidence="3">SIT 101</strain>
    </source>
</reference>